<keyword evidence="9" id="KW-0472">Membrane</keyword>
<reference evidence="12 13" key="1">
    <citation type="submission" date="2016-04" db="EMBL/GenBank/DDBJ databases">
        <authorList>
            <person name="Chen L."/>
            <person name="Zhuang W."/>
            <person name="Wang G."/>
        </authorList>
    </citation>
    <scope>NUCLEOTIDE SEQUENCE [LARGE SCALE GENOMIC DNA]</scope>
    <source>
        <strain evidence="13">GR20</strain>
    </source>
</reference>
<keyword evidence="6" id="KW-0812">Transmembrane</keyword>
<dbReference type="EMBL" id="LWBO01000012">
    <property type="protein sequence ID" value="OQP48475.1"/>
    <property type="molecule type" value="Genomic_DNA"/>
</dbReference>
<keyword evidence="3" id="KW-0813">Transport</keyword>
<evidence type="ECO:0000256" key="6">
    <source>
        <dbReference type="ARBA" id="ARBA00022692"/>
    </source>
</evidence>
<dbReference type="InterPro" id="IPR051045">
    <property type="entry name" value="TonB-dependent_transducer"/>
</dbReference>
<dbReference type="SUPFAM" id="SSF74653">
    <property type="entry name" value="TolA/TonB C-terminal domain"/>
    <property type="match status" value="1"/>
</dbReference>
<dbReference type="NCBIfam" id="TIGR01352">
    <property type="entry name" value="tonB_Cterm"/>
    <property type="match status" value="1"/>
</dbReference>
<dbReference type="PANTHER" id="PTHR33446">
    <property type="entry name" value="PROTEIN TONB-RELATED"/>
    <property type="match status" value="1"/>
</dbReference>
<comment type="similarity">
    <text evidence="2">Belongs to the TonB family.</text>
</comment>
<evidence type="ECO:0000256" key="10">
    <source>
        <dbReference type="SAM" id="SignalP"/>
    </source>
</evidence>
<evidence type="ECO:0000256" key="7">
    <source>
        <dbReference type="ARBA" id="ARBA00022927"/>
    </source>
</evidence>
<evidence type="ECO:0000313" key="13">
    <source>
        <dbReference type="Proteomes" id="UP000192277"/>
    </source>
</evidence>
<keyword evidence="10" id="KW-0732">Signal</keyword>
<keyword evidence="13" id="KW-1185">Reference proteome</keyword>
<dbReference type="Gene3D" id="3.30.1150.10">
    <property type="match status" value="1"/>
</dbReference>
<feature type="domain" description="TonB C-terminal" evidence="11">
    <location>
        <begin position="49"/>
        <end position="139"/>
    </location>
</feature>
<dbReference type="PANTHER" id="PTHR33446:SF2">
    <property type="entry name" value="PROTEIN TONB"/>
    <property type="match status" value="1"/>
</dbReference>
<dbReference type="Pfam" id="PF03544">
    <property type="entry name" value="TonB_C"/>
    <property type="match status" value="1"/>
</dbReference>
<organism evidence="12 13">
    <name type="scientific">Niastella koreensis</name>
    <dbReference type="NCBI Taxonomy" id="354356"/>
    <lineage>
        <taxon>Bacteria</taxon>
        <taxon>Pseudomonadati</taxon>
        <taxon>Bacteroidota</taxon>
        <taxon>Chitinophagia</taxon>
        <taxon>Chitinophagales</taxon>
        <taxon>Chitinophagaceae</taxon>
        <taxon>Niastella</taxon>
    </lineage>
</organism>
<protein>
    <recommendedName>
        <fullName evidence="11">TonB C-terminal domain-containing protein</fullName>
    </recommendedName>
</protein>
<keyword evidence="4" id="KW-1003">Cell membrane</keyword>
<keyword evidence="8" id="KW-1133">Transmembrane helix</keyword>
<keyword evidence="5" id="KW-0997">Cell inner membrane</keyword>
<evidence type="ECO:0000313" key="12">
    <source>
        <dbReference type="EMBL" id="OQP48475.1"/>
    </source>
</evidence>
<comment type="subcellular location">
    <subcellularLocation>
        <location evidence="1">Cell inner membrane</location>
        <topology evidence="1">Single-pass membrane protein</topology>
        <orientation evidence="1">Periplasmic side</orientation>
    </subcellularLocation>
</comment>
<dbReference type="RefSeq" id="WP_014221677.1">
    <property type="nucleotide sequence ID" value="NZ_LWBO01000012.1"/>
</dbReference>
<dbReference type="InterPro" id="IPR006260">
    <property type="entry name" value="TonB/TolA_C"/>
</dbReference>
<sequence>MKKLLASISLLFCIFLCSAQTDTIKRVNKSADDWDKTYVKVEREAYFPGGQRAWLSFLQEHLEYPAKAKRKNIQGTVVVQFIVDKDGTLSYIEAISGPEQLRQAAVNVIKKSPNWTPASQNGYNVKSYKKQPVGFALQQ</sequence>
<dbReference type="Proteomes" id="UP000192277">
    <property type="component" value="Unassembled WGS sequence"/>
</dbReference>
<evidence type="ECO:0000256" key="3">
    <source>
        <dbReference type="ARBA" id="ARBA00022448"/>
    </source>
</evidence>
<evidence type="ECO:0000256" key="2">
    <source>
        <dbReference type="ARBA" id="ARBA00006555"/>
    </source>
</evidence>
<comment type="caution">
    <text evidence="12">The sequence shown here is derived from an EMBL/GenBank/DDBJ whole genome shotgun (WGS) entry which is preliminary data.</text>
</comment>
<dbReference type="InterPro" id="IPR037682">
    <property type="entry name" value="TonB_C"/>
</dbReference>
<evidence type="ECO:0000256" key="4">
    <source>
        <dbReference type="ARBA" id="ARBA00022475"/>
    </source>
</evidence>
<feature type="signal peptide" evidence="10">
    <location>
        <begin position="1"/>
        <end position="19"/>
    </location>
</feature>
<feature type="chain" id="PRO_5047072940" description="TonB C-terminal domain-containing protein" evidence="10">
    <location>
        <begin position="20"/>
        <end position="139"/>
    </location>
</feature>
<keyword evidence="7" id="KW-0653">Protein transport</keyword>
<evidence type="ECO:0000256" key="1">
    <source>
        <dbReference type="ARBA" id="ARBA00004383"/>
    </source>
</evidence>
<evidence type="ECO:0000259" key="11">
    <source>
        <dbReference type="PROSITE" id="PS52015"/>
    </source>
</evidence>
<gene>
    <name evidence="12" type="ORF">A4D02_07115</name>
</gene>
<proteinExistence type="inferred from homology"/>
<evidence type="ECO:0000256" key="8">
    <source>
        <dbReference type="ARBA" id="ARBA00022989"/>
    </source>
</evidence>
<dbReference type="PROSITE" id="PS52015">
    <property type="entry name" value="TONB_CTD"/>
    <property type="match status" value="1"/>
</dbReference>
<name>A0ABX3NW45_9BACT</name>
<evidence type="ECO:0000256" key="9">
    <source>
        <dbReference type="ARBA" id="ARBA00023136"/>
    </source>
</evidence>
<accession>A0ABX3NW45</accession>
<evidence type="ECO:0000256" key="5">
    <source>
        <dbReference type="ARBA" id="ARBA00022519"/>
    </source>
</evidence>